<comment type="caution">
    <text evidence="6">The sequence shown here is derived from an EMBL/GenBank/DDBJ whole genome shotgun (WGS) entry which is preliminary data.</text>
</comment>
<dbReference type="GO" id="GO:0008239">
    <property type="term" value="F:dipeptidyl-peptidase activity"/>
    <property type="evidence" value="ECO:0007669"/>
    <property type="project" value="TreeGrafter"/>
</dbReference>
<dbReference type="Gene3D" id="2.140.10.30">
    <property type="entry name" value="Dipeptidylpeptidase IV, N-terminal domain"/>
    <property type="match status" value="1"/>
</dbReference>
<dbReference type="SUPFAM" id="SSF53474">
    <property type="entry name" value="alpha/beta-Hydrolases"/>
    <property type="match status" value="1"/>
</dbReference>
<sequence>MKDGIHYTYISDNSILKAKYEDVNDEKSENKPEILFSVAEMDQSDGTSKCPFQRFNGYSFNSDETLILLTTAKTMKYRRSFIANYYIYDIAEKTITPLSTNGSQKCATFSPDGKHIAFVRKKNLFIYDIESKSEEQITQDGKINKIINGETDWVYEEEFEFTRAYEWSPDGQTLAYLKFDETHVPHYTLQKYCGECPRHPKNIMYPENYVYKYPKAGERNSTVTFHIYYLQTKETKMIPIGGSAHIDEIYEDGKINIEKDYYIPKIIYSNDPKVVLVFHLNRHQNDLNIYTVNTDNCEINTIYHETNKYYIDFDAFKKVQFLDDGKHFTLESEETGFNHIYVVNMENGEKKQITTGEYDVSEFYGYDNVRKLYYYSSFEESTIELYAYGIDENGNKRKLTPKKGWNTVKFSNNFNFYFVENSSSTEVPTTTLYNNEGHLIKIMEDNSELQELLRSYDIPKPEFFTVPADDGVTQINVSMIKPKGWETKKCPLVVRQYSGPNHQYVQNSWNLNWFNFLVQEGFAVASIDPRGSAAHGEQFRKCTYLQLGVIESKDVVAATRHLSKLDYIDETNIGIWGWSFGGFMTLLCLAEGPDVFSTGIAVAPVTNWKYYDSIYTERFMRTPQENPEGYENGAPLHVVNSISPSANFLICHGTADDNVHIQNTFEYTELLVQRGIQFDMAVYTNRNHGIYGGNTSLHLHTKFLNYFNSHLRGV</sequence>
<dbReference type="PROSITE" id="PS00708">
    <property type="entry name" value="PRO_ENDOPEP_SER"/>
    <property type="match status" value="1"/>
</dbReference>
<accession>A0A1J4KG62</accession>
<dbReference type="Gene3D" id="3.40.50.1820">
    <property type="entry name" value="alpha/beta hydrolase"/>
    <property type="match status" value="1"/>
</dbReference>
<evidence type="ECO:0000259" key="4">
    <source>
        <dbReference type="Pfam" id="PF00326"/>
    </source>
</evidence>
<dbReference type="Pfam" id="PF00326">
    <property type="entry name" value="Peptidase_S9"/>
    <property type="match status" value="1"/>
</dbReference>
<dbReference type="GeneID" id="94836375"/>
<dbReference type="InterPro" id="IPR002471">
    <property type="entry name" value="Pept_S9_AS"/>
</dbReference>
<keyword evidence="3" id="KW-0325">Glycoprotein</keyword>
<dbReference type="VEuPathDB" id="TrichDB:TRFO_20933"/>
<dbReference type="GO" id="GO:0004252">
    <property type="term" value="F:serine-type endopeptidase activity"/>
    <property type="evidence" value="ECO:0007669"/>
    <property type="project" value="InterPro"/>
</dbReference>
<evidence type="ECO:0000313" key="6">
    <source>
        <dbReference type="EMBL" id="OHT10018.1"/>
    </source>
</evidence>
<dbReference type="GO" id="GO:0006508">
    <property type="term" value="P:proteolysis"/>
    <property type="evidence" value="ECO:0007669"/>
    <property type="project" value="UniProtKB-KW"/>
</dbReference>
<reference evidence="6" key="1">
    <citation type="submission" date="2016-10" db="EMBL/GenBank/DDBJ databases">
        <authorList>
            <person name="Benchimol M."/>
            <person name="Almeida L.G."/>
            <person name="Vasconcelos A.T."/>
            <person name="Perreira-Neves A."/>
            <person name="Rosa I.A."/>
            <person name="Tasca T."/>
            <person name="Bogo M.R."/>
            <person name="de Souza W."/>
        </authorList>
    </citation>
    <scope>NUCLEOTIDE SEQUENCE [LARGE SCALE GENOMIC DNA]</scope>
    <source>
        <strain evidence="6">K</strain>
    </source>
</reference>
<feature type="domain" description="Dipeptidylpeptidase IV N-terminal" evidence="5">
    <location>
        <begin position="62"/>
        <end position="428"/>
    </location>
</feature>
<evidence type="ECO:0000256" key="2">
    <source>
        <dbReference type="ARBA" id="ARBA00022801"/>
    </source>
</evidence>
<dbReference type="PANTHER" id="PTHR11731:SF193">
    <property type="entry name" value="DIPEPTIDYL PEPTIDASE 9"/>
    <property type="match status" value="1"/>
</dbReference>
<dbReference type="EMBL" id="MLAK01000624">
    <property type="protein sequence ID" value="OHT10018.1"/>
    <property type="molecule type" value="Genomic_DNA"/>
</dbReference>
<keyword evidence="7" id="KW-1185">Reference proteome</keyword>
<evidence type="ECO:0000259" key="5">
    <source>
        <dbReference type="Pfam" id="PF00930"/>
    </source>
</evidence>
<feature type="domain" description="Peptidase S9 prolyl oligopeptidase catalytic" evidence="4">
    <location>
        <begin position="514"/>
        <end position="712"/>
    </location>
</feature>
<dbReference type="OrthoDB" id="16520at2759"/>
<proteinExistence type="predicted"/>
<dbReference type="Pfam" id="PF00930">
    <property type="entry name" value="DPPIV_N"/>
    <property type="match status" value="1"/>
</dbReference>
<dbReference type="Proteomes" id="UP000179807">
    <property type="component" value="Unassembled WGS sequence"/>
</dbReference>
<keyword evidence="1" id="KW-0645">Protease</keyword>
<gene>
    <name evidence="6" type="primary">DAPB</name>
    <name evidence="6" type="ORF">TRFO_20933</name>
</gene>
<evidence type="ECO:0000256" key="1">
    <source>
        <dbReference type="ARBA" id="ARBA00022670"/>
    </source>
</evidence>
<dbReference type="SUPFAM" id="SSF82171">
    <property type="entry name" value="DPP6 N-terminal domain-like"/>
    <property type="match status" value="1"/>
</dbReference>
<evidence type="ECO:0000256" key="3">
    <source>
        <dbReference type="ARBA" id="ARBA00023180"/>
    </source>
</evidence>
<protein>
    <submittedName>
        <fullName evidence="6">Dipeptidyl-aminopeptidase B</fullName>
    </submittedName>
</protein>
<keyword evidence="2" id="KW-0378">Hydrolase</keyword>
<evidence type="ECO:0000313" key="7">
    <source>
        <dbReference type="Proteomes" id="UP000179807"/>
    </source>
</evidence>
<dbReference type="InterPro" id="IPR002469">
    <property type="entry name" value="Peptidase_S9B_N"/>
</dbReference>
<dbReference type="FunFam" id="3.40.50.1820:FF:000003">
    <property type="entry name" value="Dipeptidyl peptidase 4"/>
    <property type="match status" value="1"/>
</dbReference>
<dbReference type="InterPro" id="IPR029058">
    <property type="entry name" value="AB_hydrolase_fold"/>
</dbReference>
<organism evidence="6 7">
    <name type="scientific">Tritrichomonas foetus</name>
    <dbReference type="NCBI Taxonomy" id="1144522"/>
    <lineage>
        <taxon>Eukaryota</taxon>
        <taxon>Metamonada</taxon>
        <taxon>Parabasalia</taxon>
        <taxon>Tritrichomonadida</taxon>
        <taxon>Tritrichomonadidae</taxon>
        <taxon>Tritrichomonas</taxon>
    </lineage>
</organism>
<dbReference type="AlphaFoldDB" id="A0A1J4KG62"/>
<dbReference type="RefSeq" id="XP_068363154.1">
    <property type="nucleotide sequence ID" value="XM_068501671.1"/>
</dbReference>
<name>A0A1J4KG62_9EUKA</name>
<dbReference type="PANTHER" id="PTHR11731">
    <property type="entry name" value="PROTEASE FAMILY S9B,C DIPEPTIDYL-PEPTIDASE IV-RELATED"/>
    <property type="match status" value="1"/>
</dbReference>
<dbReference type="InterPro" id="IPR001375">
    <property type="entry name" value="Peptidase_S9_cat"/>
</dbReference>
<dbReference type="InterPro" id="IPR050278">
    <property type="entry name" value="Serine_Prot_S9B/DPPIV"/>
</dbReference>
<dbReference type="GO" id="GO:0004177">
    <property type="term" value="F:aminopeptidase activity"/>
    <property type="evidence" value="ECO:0007669"/>
    <property type="project" value="UniProtKB-KW"/>
</dbReference>